<feature type="domain" description="VOC" evidence="1">
    <location>
        <begin position="10"/>
        <end position="126"/>
    </location>
</feature>
<reference evidence="2 3" key="1">
    <citation type="journal article" date="2016" name="Front. Microbiol.">
        <title>Comprehensive Phylogenetic Analysis of Bovine Non-aureus Staphylococci Species Based on Whole-Genome Sequencing.</title>
        <authorList>
            <person name="Naushad S."/>
            <person name="Barkema H.W."/>
            <person name="Luby C."/>
            <person name="Condas L.A."/>
            <person name="Nobrega D.B."/>
            <person name="Carson D.A."/>
            <person name="De Buck J."/>
        </authorList>
    </citation>
    <scope>NUCLEOTIDE SEQUENCE [LARGE SCALE GENOMIC DNA]</scope>
    <source>
        <strain evidence="2 3">SNUC 1231</strain>
    </source>
</reference>
<protein>
    <submittedName>
        <fullName evidence="2">Glyoxalase</fullName>
    </submittedName>
</protein>
<dbReference type="RefSeq" id="WP_073505555.1">
    <property type="nucleotide sequence ID" value="NZ_CP018199.1"/>
</dbReference>
<evidence type="ECO:0000313" key="3">
    <source>
        <dbReference type="Proteomes" id="UP000241960"/>
    </source>
</evidence>
<comment type="caution">
    <text evidence="2">The sequence shown here is derived from an EMBL/GenBank/DDBJ whole genome shotgun (WGS) entry which is preliminary data.</text>
</comment>
<organism evidence="2 3">
    <name type="scientific">Staphylococcus succinus</name>
    <dbReference type="NCBI Taxonomy" id="61015"/>
    <lineage>
        <taxon>Bacteria</taxon>
        <taxon>Bacillati</taxon>
        <taxon>Bacillota</taxon>
        <taxon>Bacilli</taxon>
        <taxon>Bacillales</taxon>
        <taxon>Staphylococcaceae</taxon>
        <taxon>Staphylococcus</taxon>
    </lineage>
</organism>
<evidence type="ECO:0000259" key="1">
    <source>
        <dbReference type="PROSITE" id="PS51819"/>
    </source>
</evidence>
<dbReference type="Proteomes" id="UP000241960">
    <property type="component" value="Unassembled WGS sequence"/>
</dbReference>
<dbReference type="EMBL" id="PZFQ01000002">
    <property type="protein sequence ID" value="PTI77549.1"/>
    <property type="molecule type" value="Genomic_DNA"/>
</dbReference>
<dbReference type="InterPro" id="IPR029068">
    <property type="entry name" value="Glyas_Bleomycin-R_OHBP_Dase"/>
</dbReference>
<gene>
    <name evidence="2" type="ORF">BU058_00995</name>
</gene>
<accession>A0A9Q6MWD7</accession>
<proteinExistence type="predicted"/>
<dbReference type="InterPro" id="IPR004360">
    <property type="entry name" value="Glyas_Fos-R_dOase_dom"/>
</dbReference>
<dbReference type="AlphaFoldDB" id="A0A9Q6MWD7"/>
<dbReference type="PANTHER" id="PTHR43279:SF1">
    <property type="entry name" value="CATECHOL-2,3-DIOXYGENASE"/>
    <property type="match status" value="1"/>
</dbReference>
<dbReference type="Pfam" id="PF00903">
    <property type="entry name" value="Glyoxalase"/>
    <property type="match status" value="2"/>
</dbReference>
<dbReference type="InterPro" id="IPR037523">
    <property type="entry name" value="VOC_core"/>
</dbReference>
<dbReference type="Gene3D" id="3.10.180.10">
    <property type="entry name" value="2,3-Dihydroxybiphenyl 1,2-Dioxygenase, domain 1"/>
    <property type="match status" value="2"/>
</dbReference>
<sequence length="269" mass="30304">MTFHDNASTHVTNITLNVADLSTMRLFYKEILGLTIRYENKASIVFNIGKNSHTLTLNEIIDARRPSMREAGLFHIAVLLPTRADLGNFLYHASSMGIQISGGDHLVSEALYFADPEGNGIEVYYDRPKSTWVWDNDKVKMDTLAVDVNDLVAQRTETGWDRMPDNAKIGHLHLKVADLAQAKQFYMEQLGLQHISDFPQALFMSTNNYHHHIATNTWQSDTVRIDNSNSLGLTHVDIYKPESEKLQLLSPEGFSVTIHSDTSCVADKN</sequence>
<dbReference type="SUPFAM" id="SSF54593">
    <property type="entry name" value="Glyoxalase/Bleomycin resistance protein/Dihydroxybiphenyl dioxygenase"/>
    <property type="match status" value="2"/>
</dbReference>
<evidence type="ECO:0000313" key="2">
    <source>
        <dbReference type="EMBL" id="PTI77549.1"/>
    </source>
</evidence>
<name>A0A9Q6MWD7_9STAP</name>
<dbReference type="PROSITE" id="PS51819">
    <property type="entry name" value="VOC"/>
    <property type="match status" value="1"/>
</dbReference>
<dbReference type="PANTHER" id="PTHR43279">
    <property type="entry name" value="CATECHOL-2,3-DIOXYGENASE"/>
    <property type="match status" value="1"/>
</dbReference>